<sequence length="604" mass="68126">MSIIGSTLRSPRELKDLRFTSMGGYWVPCQSYSIRVPTYVAGSSLPLKFLQPDKCSLHIRSERDVQLREELEDLWAAQHDRTIGRILVFSVEEKNSKLIAEKEMEGAVNSLNAFNGKLLACTNKQVQLNNWMVGDDGEFELRCECLHYGHVMGHLLQTRGNIIVVPDKMESISVLKYQDEELSIVEQARSSIAKSMSALEILGDDLYLGAETNSSLFSVRKINAYEGHVHLEVVGKYHLGESVKRFCRGSLAACFPGFEINKIPTVVFGTVNGVIGVIASLLEEHYNFSEKLQSQMREVIKDVGALTHEQWRSIQNEKKSRSSSEPIKPGEVRFDENPGSVNVRQRPINAGNKFESAKNFLDGDLIESFLHLSNPQKRRMSQEMDIIVEELCKIMSSMGDTKNPSGESATALTATSAVKFRYLIDPVDGPVPKIYEERYGNFGGMVREVWSRFDEVLEIDMDAEEKLMCYALFGLQPPKLPEMYEFPRASRLVDIPREIVQCLAVKSSLGFMMVKVMGGGDEVLNSEDDETRSSEEDESFKDSTAEKSALHRRPRRRGGRRLSRGGGWLLRAICDYGCLDFRPFDFWEPDLLVSLKPSTSKEIV</sequence>
<evidence type="ECO:0000313" key="4">
    <source>
        <dbReference type="Proteomes" id="UP001415857"/>
    </source>
</evidence>
<keyword evidence="4" id="KW-1185">Reference proteome</keyword>
<feature type="compositionally biased region" description="Basic residues" evidence="1">
    <location>
        <begin position="550"/>
        <end position="561"/>
    </location>
</feature>
<dbReference type="InterPro" id="IPR015943">
    <property type="entry name" value="WD40/YVTN_repeat-like_dom_sf"/>
</dbReference>
<dbReference type="InterPro" id="IPR004871">
    <property type="entry name" value="RSE1/DDB1/CPSF1_C"/>
</dbReference>
<evidence type="ECO:0000313" key="3">
    <source>
        <dbReference type="EMBL" id="KAK9280322.1"/>
    </source>
</evidence>
<dbReference type="GO" id="GO:0003676">
    <property type="term" value="F:nucleic acid binding"/>
    <property type="evidence" value="ECO:0007669"/>
    <property type="project" value="InterPro"/>
</dbReference>
<feature type="region of interest" description="Disordered" evidence="1">
    <location>
        <begin position="314"/>
        <end position="342"/>
    </location>
</feature>
<dbReference type="Pfam" id="PF03178">
    <property type="entry name" value="CPSF_A"/>
    <property type="match status" value="1"/>
</dbReference>
<protein>
    <recommendedName>
        <fullName evidence="2">RSE1/DDB1/CPSF1 C-terminal domain-containing protein</fullName>
    </recommendedName>
</protein>
<dbReference type="Gene3D" id="1.10.150.910">
    <property type="match status" value="1"/>
</dbReference>
<feature type="compositionally biased region" description="Acidic residues" evidence="1">
    <location>
        <begin position="524"/>
        <end position="539"/>
    </location>
</feature>
<evidence type="ECO:0000259" key="2">
    <source>
        <dbReference type="Pfam" id="PF03178"/>
    </source>
</evidence>
<feature type="compositionally biased region" description="Basic and acidic residues" evidence="1">
    <location>
        <begin position="540"/>
        <end position="549"/>
    </location>
</feature>
<feature type="compositionally biased region" description="Basic and acidic residues" evidence="1">
    <location>
        <begin position="314"/>
        <end position="336"/>
    </location>
</feature>
<dbReference type="Gene3D" id="2.130.10.10">
    <property type="entry name" value="YVTN repeat-like/Quinoprotein amine dehydrogenase"/>
    <property type="match status" value="1"/>
</dbReference>
<organism evidence="3 4">
    <name type="scientific">Liquidambar formosana</name>
    <name type="common">Formosan gum</name>
    <dbReference type="NCBI Taxonomy" id="63359"/>
    <lineage>
        <taxon>Eukaryota</taxon>
        <taxon>Viridiplantae</taxon>
        <taxon>Streptophyta</taxon>
        <taxon>Embryophyta</taxon>
        <taxon>Tracheophyta</taxon>
        <taxon>Spermatophyta</taxon>
        <taxon>Magnoliopsida</taxon>
        <taxon>eudicotyledons</taxon>
        <taxon>Gunneridae</taxon>
        <taxon>Pentapetalae</taxon>
        <taxon>Saxifragales</taxon>
        <taxon>Altingiaceae</taxon>
        <taxon>Liquidambar</taxon>
    </lineage>
</organism>
<name>A0AAP0RPS4_LIQFO</name>
<dbReference type="Proteomes" id="UP001415857">
    <property type="component" value="Unassembled WGS sequence"/>
</dbReference>
<accession>A0AAP0RPS4</accession>
<gene>
    <name evidence="3" type="ORF">L1049_014010</name>
</gene>
<reference evidence="3 4" key="1">
    <citation type="journal article" date="2024" name="Plant J.">
        <title>Genome sequences and population genomics reveal climatic adaptation and genomic divergence between two closely related sweetgum species.</title>
        <authorList>
            <person name="Xu W.Q."/>
            <person name="Ren C.Q."/>
            <person name="Zhang X.Y."/>
            <person name="Comes H.P."/>
            <person name="Liu X.H."/>
            <person name="Li Y.G."/>
            <person name="Kettle C.J."/>
            <person name="Jalonen R."/>
            <person name="Gaisberger H."/>
            <person name="Ma Y.Z."/>
            <person name="Qiu Y.X."/>
        </authorList>
    </citation>
    <scope>NUCLEOTIDE SEQUENCE [LARGE SCALE GENOMIC DNA]</scope>
    <source>
        <strain evidence="3">Hangzhou</strain>
    </source>
</reference>
<dbReference type="EMBL" id="JBBPBK010000008">
    <property type="protein sequence ID" value="KAK9280322.1"/>
    <property type="molecule type" value="Genomic_DNA"/>
</dbReference>
<dbReference type="AlphaFoldDB" id="A0AAP0RPS4"/>
<dbReference type="PANTHER" id="PTHR10644">
    <property type="entry name" value="DNA REPAIR/RNA PROCESSING CPSF FAMILY"/>
    <property type="match status" value="1"/>
</dbReference>
<evidence type="ECO:0000256" key="1">
    <source>
        <dbReference type="SAM" id="MobiDB-lite"/>
    </source>
</evidence>
<feature type="region of interest" description="Disordered" evidence="1">
    <location>
        <begin position="522"/>
        <end position="561"/>
    </location>
</feature>
<feature type="domain" description="RSE1/DDB1/CPSF1 C-terminal" evidence="2">
    <location>
        <begin position="81"/>
        <end position="371"/>
    </location>
</feature>
<comment type="caution">
    <text evidence="3">The sequence shown here is derived from an EMBL/GenBank/DDBJ whole genome shotgun (WGS) entry which is preliminary data.</text>
</comment>
<dbReference type="InterPro" id="IPR050358">
    <property type="entry name" value="RSE1/DDB1/CFT1"/>
</dbReference>
<proteinExistence type="predicted"/>
<dbReference type="GO" id="GO:0005634">
    <property type="term" value="C:nucleus"/>
    <property type="evidence" value="ECO:0007669"/>
    <property type="project" value="InterPro"/>
</dbReference>